<organism evidence="3 4">
    <name type="scientific">Rhizorhabdus dicambivorans</name>
    <dbReference type="NCBI Taxonomy" id="1850238"/>
    <lineage>
        <taxon>Bacteria</taxon>
        <taxon>Pseudomonadati</taxon>
        <taxon>Pseudomonadota</taxon>
        <taxon>Alphaproteobacteria</taxon>
        <taxon>Sphingomonadales</taxon>
        <taxon>Sphingomonadaceae</taxon>
        <taxon>Rhizorhabdus</taxon>
    </lineage>
</organism>
<dbReference type="PANTHER" id="PTHR43476">
    <property type="entry name" value="3-(3-HYDROXY-PHENYL)PROPIONATE/3-HYDROXYCINNAMIC ACID HYDROXYLASE"/>
    <property type="match status" value="1"/>
</dbReference>
<keyword evidence="1" id="KW-0560">Oxidoreductase</keyword>
<proteinExistence type="predicted"/>
<feature type="domain" description="FAD-binding" evidence="2">
    <location>
        <begin position="4"/>
        <end position="342"/>
    </location>
</feature>
<dbReference type="Gene3D" id="3.30.70.2450">
    <property type="match status" value="1"/>
</dbReference>
<dbReference type="Proteomes" id="UP000218934">
    <property type="component" value="Unassembled WGS sequence"/>
</dbReference>
<evidence type="ECO:0000256" key="1">
    <source>
        <dbReference type="ARBA" id="ARBA00023002"/>
    </source>
</evidence>
<dbReference type="PRINTS" id="PR00420">
    <property type="entry name" value="RNGMNOXGNASE"/>
</dbReference>
<accession>A0A2A4FQE8</accession>
<comment type="caution">
    <text evidence="3">The sequence shown here is derived from an EMBL/GenBank/DDBJ whole genome shotgun (WGS) entry which is preliminary data.</text>
</comment>
<dbReference type="GO" id="GO:0071949">
    <property type="term" value="F:FAD binding"/>
    <property type="evidence" value="ECO:0007669"/>
    <property type="project" value="InterPro"/>
</dbReference>
<reference evidence="3 4" key="1">
    <citation type="submission" date="2017-09" db="EMBL/GenBank/DDBJ databases">
        <title>The Catabolism of 3,6-Dichlorosalicylic acid is Initiated by the Cytochrome P450 Monooxygenase DsmABC in Rhizorhabdus dicambivorans Ndbn-20.</title>
        <authorList>
            <person name="Na L."/>
        </authorList>
    </citation>
    <scope>NUCLEOTIDE SEQUENCE [LARGE SCALE GENOMIC DNA]</scope>
    <source>
        <strain evidence="3 4">Ndbn-20m</strain>
    </source>
</reference>
<dbReference type="NCBIfam" id="NF004829">
    <property type="entry name" value="PRK06183.1-3"/>
    <property type="match status" value="1"/>
</dbReference>
<protein>
    <submittedName>
        <fullName evidence="3">FAD-binding monooxygenase</fullName>
    </submittedName>
</protein>
<sequence>MTDFDVCIIGFGPTGAVAAARLADAGHKVAVVDRLTDVYDRPRAIALDHEIMRLFQNMGVIEDILPHVAEYPASEYRGVDGRIIKRLDAAPPPYPQGWAPNYSFTQPPVEKRLRDRAASAGATLLLGHELIALTEGSDHIEVELRDSDGAPVKLDARYVIGADGANSTVRRLSGLTLEDLDFDEPWLVVDVKVNEDTLAGLPSVNVQYCEPARPATYVVGPGAHRRWEIMLNEDEDPTAVMEPERVWELLSRWVNPATATLWRSATYRFHAVVAPEWRKGHIILAGDAAHQQPPFLGQGMCQGLRDADNLAWKLNLVLRGLAPDTLLDSYGQERRDHVTRLISIIKTLGRFVCERDIEQACRRDEMLIAEMGGGVVTTFRQDIMPKLETGFIASGANSGRGTLFPQPRIVDGKLLDQTLTPGFRLIVLGDAAQLPSIAPAALPGITIARISGAKSQVFEEPEARLFVETDNVASSWFERHNAVAALLRPDNYVYGTVSDITLVPTLLKECSVALSRA</sequence>
<dbReference type="InterPro" id="IPR036188">
    <property type="entry name" value="FAD/NAD-bd_sf"/>
</dbReference>
<evidence type="ECO:0000313" key="3">
    <source>
        <dbReference type="EMBL" id="PCE40397.1"/>
    </source>
</evidence>
<dbReference type="GO" id="GO:0008688">
    <property type="term" value="F:3-(3-hydroxyphenyl)propionate hydroxylase activity"/>
    <property type="evidence" value="ECO:0007669"/>
    <property type="project" value="TreeGrafter"/>
</dbReference>
<dbReference type="Gene3D" id="3.50.50.60">
    <property type="entry name" value="FAD/NAD(P)-binding domain"/>
    <property type="match status" value="1"/>
</dbReference>
<evidence type="ECO:0000259" key="2">
    <source>
        <dbReference type="Pfam" id="PF01494"/>
    </source>
</evidence>
<dbReference type="GO" id="GO:0019622">
    <property type="term" value="P:3-(3-hydroxy)phenylpropionate catabolic process"/>
    <property type="evidence" value="ECO:0007669"/>
    <property type="project" value="TreeGrafter"/>
</dbReference>
<dbReference type="SUPFAM" id="SSF51905">
    <property type="entry name" value="FAD/NAD(P)-binding domain"/>
    <property type="match status" value="1"/>
</dbReference>
<dbReference type="RefSeq" id="WP_066966109.1">
    <property type="nucleotide sequence ID" value="NZ_CP023449.1"/>
</dbReference>
<dbReference type="PANTHER" id="PTHR43476:SF3">
    <property type="entry name" value="FAD-BINDING MONOOXYGENASE"/>
    <property type="match status" value="1"/>
</dbReference>
<keyword evidence="3" id="KW-0503">Monooxygenase</keyword>
<dbReference type="InterPro" id="IPR002938">
    <property type="entry name" value="FAD-bd"/>
</dbReference>
<dbReference type="Pfam" id="PF01494">
    <property type="entry name" value="FAD_binding_3"/>
    <property type="match status" value="1"/>
</dbReference>
<keyword evidence="4" id="KW-1185">Reference proteome</keyword>
<dbReference type="AlphaFoldDB" id="A0A2A4FQE8"/>
<evidence type="ECO:0000313" key="4">
    <source>
        <dbReference type="Proteomes" id="UP000218934"/>
    </source>
</evidence>
<name>A0A2A4FQE8_9SPHN</name>
<dbReference type="KEGG" id="rdi:CMV14_19760"/>
<dbReference type="OrthoDB" id="9791689at2"/>
<gene>
    <name evidence="3" type="ORF">COO09_20685</name>
</gene>
<dbReference type="InterPro" id="IPR050631">
    <property type="entry name" value="PheA/TfdB_FAD_monoxygenase"/>
</dbReference>
<dbReference type="EMBL" id="NWUF01000029">
    <property type="protein sequence ID" value="PCE40397.1"/>
    <property type="molecule type" value="Genomic_DNA"/>
</dbReference>